<feature type="transmembrane region" description="Helical" evidence="1">
    <location>
        <begin position="632"/>
        <end position="653"/>
    </location>
</feature>
<feature type="transmembrane region" description="Helical" evidence="1">
    <location>
        <begin position="724"/>
        <end position="743"/>
    </location>
</feature>
<feature type="transmembrane region" description="Helical" evidence="1">
    <location>
        <begin position="54"/>
        <end position="74"/>
    </location>
</feature>
<feature type="transmembrane region" description="Helical" evidence="1">
    <location>
        <begin position="110"/>
        <end position="129"/>
    </location>
</feature>
<feature type="transmembrane region" description="Helical" evidence="1">
    <location>
        <begin position="665"/>
        <end position="685"/>
    </location>
</feature>
<dbReference type="eggNOG" id="COG0421">
    <property type="taxonomic scope" value="Bacteria"/>
</dbReference>
<organism evidence="2 3">
    <name type="scientific">Halalkalibacter okhensis</name>
    <dbReference type="NCBI Taxonomy" id="333138"/>
    <lineage>
        <taxon>Bacteria</taxon>
        <taxon>Bacillati</taxon>
        <taxon>Bacillota</taxon>
        <taxon>Bacilli</taxon>
        <taxon>Bacillales</taxon>
        <taxon>Bacillaceae</taxon>
        <taxon>Halalkalibacter</taxon>
    </lineage>
</organism>
<feature type="transmembrane region" description="Helical" evidence="1">
    <location>
        <begin position="86"/>
        <end position="104"/>
    </location>
</feature>
<reference evidence="2 3" key="1">
    <citation type="submission" date="2014-09" db="EMBL/GenBank/DDBJ databases">
        <title>Genome sequencing and annotation of Bacillus Okhensis strain Kh10-101T.</title>
        <authorList>
            <person name="Prakash J.S."/>
        </authorList>
    </citation>
    <scope>NUCLEOTIDE SEQUENCE [LARGE SCALE GENOMIC DNA]</scope>
    <source>
        <strain evidence="3">Kh10-101T</strain>
    </source>
</reference>
<feature type="transmembrane region" description="Helical" evidence="1">
    <location>
        <begin position="697"/>
        <end position="718"/>
    </location>
</feature>
<keyword evidence="1" id="KW-0812">Transmembrane</keyword>
<keyword evidence="1" id="KW-1133">Transmembrane helix</keyword>
<sequence length="745" mass="83605">MQELILNIKKKSVFVKLQPELIKDLSLTFFFAFSMIMFEIFLTRLFAVIFDYNYVFLVISLATLGIGIGGYFAYQFPILFRSLYPLALCGQGVLLIGVTSLIYLTPFQGITFYSILSTVPFLFTGYILASIFQKLHTKVHVVYFIDLVGASFGASFAILLMNHLSPIPMISMISLALFLVGSILVFTHLKKAAKVMLIMILALLMLNIFSPFLTTDRFLSYQTSPYTTFSEQEGNIIYSEWDSFSRTDVYDAKDGDFLYMTIDGGAVSSISRFDGDLNTVDYLQMNTSDLAFQNPKEKERALIIGSGGGQEVLSAEMAGYSKIEALDINKGSFNAVHSLRSFAGDVFERDGVETIVADGRNYIRETTNTYDLIFLSLVTKQSDSGLGLALTENFIYTNEALRDYFNKLKENGQLSFLLHDEKELAKVIHSAESYYQERGIPSNEIKNHIAVVGSQHIFGHVVAEPGSIERPLLILKKHPFTEKEATKLFDSAANIAQLPLHVPYRFDHYKDLANRLHDTAIPFKANRDAQPFFFHKNDGIPSFLWFGLILISLGASVMSLIYRKQVPVGSMVYFSGIGIGFMLIQVTLIQRLTLPLGHPTWAFVIVLTTLLISGGIGSAYSTKWKREEDRRFVPILLVAFLTSVVYLLIHFYYQSELALSTFQRTLLVITMLIPVGFFIGMPFPYGMSRLKKHQISISWGINGLMTVAGSIVAAMLSLTFGMNLTIIVGVVVYLLLFIFQPLLKM</sequence>
<dbReference type="OrthoDB" id="127145at2"/>
<keyword evidence="3" id="KW-1185">Reference proteome</keyword>
<feature type="transmembrane region" description="Helical" evidence="1">
    <location>
        <begin position="141"/>
        <end position="161"/>
    </location>
</feature>
<evidence type="ECO:0000256" key="1">
    <source>
        <dbReference type="SAM" id="Phobius"/>
    </source>
</evidence>
<feature type="transmembrane region" description="Helical" evidence="1">
    <location>
        <begin position="195"/>
        <end position="213"/>
    </location>
</feature>
<protein>
    <submittedName>
        <fullName evidence="2">Spermine synthase</fullName>
    </submittedName>
</protein>
<proteinExistence type="predicted"/>
<dbReference type="AlphaFoldDB" id="A0A0B0ID16"/>
<gene>
    <name evidence="2" type="ORF">LQ50_24560</name>
</gene>
<dbReference type="Proteomes" id="UP000030832">
    <property type="component" value="Unassembled WGS sequence"/>
</dbReference>
<feature type="transmembrane region" description="Helical" evidence="1">
    <location>
        <begin position="601"/>
        <end position="620"/>
    </location>
</feature>
<keyword evidence="1" id="KW-0472">Membrane</keyword>
<name>A0A0B0ID16_9BACI</name>
<dbReference type="RefSeq" id="WP_034633970.1">
    <property type="nucleotide sequence ID" value="NZ_JRJU01000062.1"/>
</dbReference>
<dbReference type="EMBL" id="JRJU01000062">
    <property type="protein sequence ID" value="KHF37919.1"/>
    <property type="molecule type" value="Genomic_DNA"/>
</dbReference>
<evidence type="ECO:0000313" key="3">
    <source>
        <dbReference type="Proteomes" id="UP000030832"/>
    </source>
</evidence>
<feature type="transmembrane region" description="Helical" evidence="1">
    <location>
        <begin position="543"/>
        <end position="562"/>
    </location>
</feature>
<dbReference type="STRING" id="333138.LQ50_24560"/>
<feature type="transmembrane region" description="Helical" evidence="1">
    <location>
        <begin position="21"/>
        <end position="42"/>
    </location>
</feature>
<comment type="caution">
    <text evidence="2">The sequence shown here is derived from an EMBL/GenBank/DDBJ whole genome shotgun (WGS) entry which is preliminary data.</text>
</comment>
<dbReference type="SUPFAM" id="SSF53335">
    <property type="entry name" value="S-adenosyl-L-methionine-dependent methyltransferases"/>
    <property type="match status" value="1"/>
</dbReference>
<feature type="transmembrane region" description="Helical" evidence="1">
    <location>
        <begin position="571"/>
        <end position="589"/>
    </location>
</feature>
<feature type="transmembrane region" description="Helical" evidence="1">
    <location>
        <begin position="167"/>
        <end position="186"/>
    </location>
</feature>
<evidence type="ECO:0000313" key="2">
    <source>
        <dbReference type="EMBL" id="KHF37919.1"/>
    </source>
</evidence>
<dbReference type="Gene3D" id="3.40.50.150">
    <property type="entry name" value="Vaccinia Virus protein VP39"/>
    <property type="match status" value="1"/>
</dbReference>
<accession>A0A0B0ID16</accession>
<dbReference type="InterPro" id="IPR029063">
    <property type="entry name" value="SAM-dependent_MTases_sf"/>
</dbReference>